<evidence type="ECO:0000313" key="1">
    <source>
        <dbReference type="EMBL" id="OEZ95028.1"/>
    </source>
</evidence>
<organism evidence="1 2">
    <name type="scientific">Duganella phyllosphaerae</name>
    <dbReference type="NCBI Taxonomy" id="762836"/>
    <lineage>
        <taxon>Bacteria</taxon>
        <taxon>Pseudomonadati</taxon>
        <taxon>Pseudomonadota</taxon>
        <taxon>Betaproteobacteria</taxon>
        <taxon>Burkholderiales</taxon>
        <taxon>Oxalobacteraceae</taxon>
        <taxon>Telluria group</taxon>
        <taxon>Duganella</taxon>
    </lineage>
</organism>
<gene>
    <name evidence="1" type="ORF">DUPY_43770</name>
</gene>
<evidence type="ECO:0000313" key="2">
    <source>
        <dbReference type="Proteomes" id="UP000175989"/>
    </source>
</evidence>
<protein>
    <submittedName>
        <fullName evidence="1">Uncharacterized protein</fullName>
    </submittedName>
</protein>
<comment type="caution">
    <text evidence="1">The sequence shown here is derived from an EMBL/GenBank/DDBJ whole genome shotgun (WGS) entry which is preliminary data.</text>
</comment>
<dbReference type="AlphaFoldDB" id="A0A1E7WCR7"/>
<proteinExistence type="predicted"/>
<dbReference type="PATRIC" id="fig|762836.4.peg.4507"/>
<dbReference type="Proteomes" id="UP000175989">
    <property type="component" value="Unassembled WGS sequence"/>
</dbReference>
<dbReference type="OrthoDB" id="8777109at2"/>
<reference evidence="2" key="1">
    <citation type="journal article" date="2016" name="Front. Microbiol.">
        <title>Molecular Keys to the Janthinobacterium and Duganella spp. Interaction with the Plant Pathogen Fusarium graminearum.</title>
        <authorList>
            <person name="Haack F.S."/>
            <person name="Poehlein A."/>
            <person name="Kroger C."/>
            <person name="Voigt C.A."/>
            <person name="Piepenbring M."/>
            <person name="Bode H.B."/>
            <person name="Daniel R."/>
            <person name="Schafer W."/>
            <person name="Streit W.R."/>
        </authorList>
    </citation>
    <scope>NUCLEOTIDE SEQUENCE [LARGE SCALE GENOMIC DNA]</scope>
    <source>
        <strain evidence="2">T54</strain>
    </source>
</reference>
<dbReference type="EMBL" id="LROM01000126">
    <property type="protein sequence ID" value="OEZ95028.1"/>
    <property type="molecule type" value="Genomic_DNA"/>
</dbReference>
<dbReference type="RefSeq" id="WP_070251073.1">
    <property type="nucleotide sequence ID" value="NZ_LROM01000126.1"/>
</dbReference>
<sequence>MEDDIYNLFLTSEQGWSLFGTLRLRLTQPLTSGGSLRLPPLLDAALAPATQQLTPLPITGSISIPLLLQFRAVPLRGIAFATPAGLFSFALDSGNARPAAGIQLFPFGSPDLGGFVVWGTSAYSELVFSALVRQLPRAF</sequence>
<keyword evidence="2" id="KW-1185">Reference proteome</keyword>
<accession>A0A1E7WCR7</accession>
<name>A0A1E7WCR7_9BURK</name>